<evidence type="ECO:0000256" key="6">
    <source>
        <dbReference type="ARBA" id="ARBA00022989"/>
    </source>
</evidence>
<keyword evidence="3" id="KW-0813">Transport</keyword>
<keyword evidence="7 9" id="KW-0472">Membrane</keyword>
<keyword evidence="5 9" id="KW-0812">Transmembrane</keyword>
<dbReference type="Pfam" id="PF01594">
    <property type="entry name" value="AI-2E_transport"/>
    <property type="match status" value="1"/>
</dbReference>
<dbReference type="AlphaFoldDB" id="A0A7R7I1S0"/>
<evidence type="ECO:0000256" key="3">
    <source>
        <dbReference type="ARBA" id="ARBA00022448"/>
    </source>
</evidence>
<evidence type="ECO:0000256" key="1">
    <source>
        <dbReference type="ARBA" id="ARBA00004651"/>
    </source>
</evidence>
<feature type="transmembrane region" description="Helical" evidence="9">
    <location>
        <begin position="131"/>
        <end position="156"/>
    </location>
</feature>
<feature type="transmembrane region" description="Helical" evidence="9">
    <location>
        <begin position="257"/>
        <end position="273"/>
    </location>
</feature>
<evidence type="ECO:0000256" key="2">
    <source>
        <dbReference type="ARBA" id="ARBA00009773"/>
    </source>
</evidence>
<dbReference type="InterPro" id="IPR002549">
    <property type="entry name" value="AI-2E-like"/>
</dbReference>
<dbReference type="EMBL" id="AP023355">
    <property type="protein sequence ID" value="BCJ39323.1"/>
    <property type="molecule type" value="Genomic_DNA"/>
</dbReference>
<evidence type="ECO:0000313" key="10">
    <source>
        <dbReference type="EMBL" id="BCJ39323.1"/>
    </source>
</evidence>
<dbReference type="GO" id="GO:0055085">
    <property type="term" value="P:transmembrane transport"/>
    <property type="evidence" value="ECO:0007669"/>
    <property type="project" value="TreeGrafter"/>
</dbReference>
<evidence type="ECO:0000256" key="9">
    <source>
        <dbReference type="SAM" id="Phobius"/>
    </source>
</evidence>
<dbReference type="PANTHER" id="PTHR21716">
    <property type="entry name" value="TRANSMEMBRANE PROTEIN"/>
    <property type="match status" value="1"/>
</dbReference>
<evidence type="ECO:0000256" key="5">
    <source>
        <dbReference type="ARBA" id="ARBA00022692"/>
    </source>
</evidence>
<feature type="transmembrane region" description="Helical" evidence="9">
    <location>
        <begin position="6"/>
        <end position="31"/>
    </location>
</feature>
<evidence type="ECO:0000256" key="8">
    <source>
        <dbReference type="SAM" id="MobiDB-lite"/>
    </source>
</evidence>
<dbReference type="RefSeq" id="WP_239157327.1">
    <property type="nucleotide sequence ID" value="NZ_AP023355.1"/>
</dbReference>
<feature type="transmembrane region" description="Helical" evidence="9">
    <location>
        <begin position="196"/>
        <end position="219"/>
    </location>
</feature>
<keyword evidence="6 9" id="KW-1133">Transmembrane helix</keyword>
<name>A0A7R7I1S0_9ACTN</name>
<reference evidence="10 11" key="1">
    <citation type="submission" date="2020-08" db="EMBL/GenBank/DDBJ databases">
        <title>Whole genome shotgun sequence of Actinocatenispora thailandica NBRC 105041.</title>
        <authorList>
            <person name="Komaki H."/>
            <person name="Tamura T."/>
        </authorList>
    </citation>
    <scope>NUCLEOTIDE SEQUENCE [LARGE SCALE GENOMIC DNA]</scope>
    <source>
        <strain evidence="10 11">NBRC 105041</strain>
    </source>
</reference>
<accession>A0A7R7I1S0</accession>
<sequence>MIVIVAAVIGAFTLLTYVSNVMIPAIIALLLTALLQPGAGWLRRHGVPRSLAALIMVVLGIVVVAGVLTGVVTAFVNGFSDLTDNVAQGIQKIQHWLHTSPFHVSDKQINGALKTAQDWLSSHRGAVTSGALSTATTVGEVVVDLFLILFTTFFLVRDGRPIWNFILQLGLPRAARAAVDDAGSASWRSLVAYVRATVLVAFIDAVGIGIGIVAVGVPYSLAIPLAALVFLGAFIPIVGATVSGVVAVLVTLVTQGLIPAIIVLGVVLGVQQLEGHILQPLIMGRAVAVHPLGVILGITGGIAIGGIFGGLIAVPFIAVMNTAIRHLVARQRHQPGPLAGETAVALPPPQPKGGEPEPN</sequence>
<feature type="region of interest" description="Disordered" evidence="8">
    <location>
        <begin position="338"/>
        <end position="359"/>
    </location>
</feature>
<keyword evidence="11" id="KW-1185">Reference proteome</keyword>
<evidence type="ECO:0000256" key="4">
    <source>
        <dbReference type="ARBA" id="ARBA00022475"/>
    </source>
</evidence>
<feature type="compositionally biased region" description="Pro residues" evidence="8">
    <location>
        <begin position="346"/>
        <end position="359"/>
    </location>
</feature>
<protein>
    <recommendedName>
        <fullName evidence="12">AI-2E family transporter</fullName>
    </recommendedName>
</protein>
<proteinExistence type="inferred from homology"/>
<evidence type="ECO:0000313" key="11">
    <source>
        <dbReference type="Proteomes" id="UP000611640"/>
    </source>
</evidence>
<organism evidence="10 11">
    <name type="scientific">Actinocatenispora thailandica</name>
    <dbReference type="NCBI Taxonomy" id="227318"/>
    <lineage>
        <taxon>Bacteria</taxon>
        <taxon>Bacillati</taxon>
        <taxon>Actinomycetota</taxon>
        <taxon>Actinomycetes</taxon>
        <taxon>Micromonosporales</taxon>
        <taxon>Micromonosporaceae</taxon>
        <taxon>Actinocatenispora</taxon>
    </lineage>
</organism>
<dbReference type="PANTHER" id="PTHR21716:SF53">
    <property type="entry name" value="PERMEASE PERM-RELATED"/>
    <property type="match status" value="1"/>
</dbReference>
<evidence type="ECO:0008006" key="12">
    <source>
        <dbReference type="Google" id="ProtNLM"/>
    </source>
</evidence>
<feature type="transmembrane region" description="Helical" evidence="9">
    <location>
        <begin position="293"/>
        <end position="324"/>
    </location>
</feature>
<evidence type="ECO:0000256" key="7">
    <source>
        <dbReference type="ARBA" id="ARBA00023136"/>
    </source>
</evidence>
<dbReference type="Proteomes" id="UP000611640">
    <property type="component" value="Chromosome"/>
</dbReference>
<dbReference type="GO" id="GO:0005886">
    <property type="term" value="C:plasma membrane"/>
    <property type="evidence" value="ECO:0007669"/>
    <property type="project" value="UniProtKB-SubCell"/>
</dbReference>
<comment type="subcellular location">
    <subcellularLocation>
        <location evidence="1">Cell membrane</location>
        <topology evidence="1">Multi-pass membrane protein</topology>
    </subcellularLocation>
</comment>
<gene>
    <name evidence="10" type="ORF">Athai_68260</name>
</gene>
<feature type="transmembrane region" description="Helical" evidence="9">
    <location>
        <begin position="51"/>
        <end position="76"/>
    </location>
</feature>
<feature type="transmembrane region" description="Helical" evidence="9">
    <location>
        <begin position="225"/>
        <end position="250"/>
    </location>
</feature>
<dbReference type="KEGG" id="atl:Athai_68260"/>
<comment type="similarity">
    <text evidence="2">Belongs to the autoinducer-2 exporter (AI-2E) (TC 2.A.86) family.</text>
</comment>
<keyword evidence="4" id="KW-1003">Cell membrane</keyword>